<accession>M1CB56</accession>
<name>M1CB56_SOLTU</name>
<dbReference type="SUPFAM" id="SSF81606">
    <property type="entry name" value="PP2C-like"/>
    <property type="match status" value="1"/>
</dbReference>
<dbReference type="InterPro" id="IPR015655">
    <property type="entry name" value="PP2C"/>
</dbReference>
<keyword evidence="3" id="KW-1185">Reference proteome</keyword>
<dbReference type="PROSITE" id="PS51746">
    <property type="entry name" value="PPM_2"/>
    <property type="match status" value="1"/>
</dbReference>
<organism evidence="2 3">
    <name type="scientific">Solanum tuberosum</name>
    <name type="common">Potato</name>
    <dbReference type="NCBI Taxonomy" id="4113"/>
    <lineage>
        <taxon>Eukaryota</taxon>
        <taxon>Viridiplantae</taxon>
        <taxon>Streptophyta</taxon>
        <taxon>Embryophyta</taxon>
        <taxon>Tracheophyta</taxon>
        <taxon>Spermatophyta</taxon>
        <taxon>Magnoliopsida</taxon>
        <taxon>eudicotyledons</taxon>
        <taxon>Gunneridae</taxon>
        <taxon>Pentapetalae</taxon>
        <taxon>asterids</taxon>
        <taxon>lamiids</taxon>
        <taxon>Solanales</taxon>
        <taxon>Solanaceae</taxon>
        <taxon>Solanoideae</taxon>
        <taxon>Solaneae</taxon>
        <taxon>Solanum</taxon>
    </lineage>
</organism>
<feature type="domain" description="PPM-type phosphatase" evidence="1">
    <location>
        <begin position="1"/>
        <end position="135"/>
    </location>
</feature>
<dbReference type="AlphaFoldDB" id="M1CB56"/>
<dbReference type="InterPro" id="IPR001932">
    <property type="entry name" value="PPM-type_phosphatase-like_dom"/>
</dbReference>
<dbReference type="Gene3D" id="3.60.40.10">
    <property type="entry name" value="PPM-type phosphatase domain"/>
    <property type="match status" value="1"/>
</dbReference>
<protein>
    <submittedName>
        <fullName evidence="2">Protein phosphatase 2c</fullName>
    </submittedName>
</protein>
<proteinExistence type="predicted"/>
<evidence type="ECO:0000313" key="2">
    <source>
        <dbReference type="EnsemblPlants" id="PGSC0003DMT400063745"/>
    </source>
</evidence>
<reference evidence="3" key="1">
    <citation type="journal article" date="2011" name="Nature">
        <title>Genome sequence and analysis of the tuber crop potato.</title>
        <authorList>
            <consortium name="The Potato Genome Sequencing Consortium"/>
        </authorList>
    </citation>
    <scope>NUCLEOTIDE SEQUENCE [LARGE SCALE GENOMIC DNA]</scope>
    <source>
        <strain evidence="3">cv. DM1-3 516 R44</strain>
    </source>
</reference>
<dbReference type="OrthoDB" id="10264738at2759"/>
<dbReference type="ExpressionAtlas" id="M1CB56">
    <property type="expression patterns" value="baseline"/>
</dbReference>
<dbReference type="PANTHER" id="PTHR47992">
    <property type="entry name" value="PROTEIN PHOSPHATASE"/>
    <property type="match status" value="1"/>
</dbReference>
<dbReference type="EnsemblPlants" id="PGSC0003DMT400063745">
    <property type="protein sequence ID" value="PGSC0003DMT400063745"/>
    <property type="gene ID" value="PGSC0003DMG400024772"/>
</dbReference>
<sequence>MFLFLAEETERILQCNGRVFCLDDESGVHRLWLPDESSPGLAMSRAFGDYCVKDFGLISVPDVTQRHITSKDQFVVLATDGVWDVISNEEAVEIVSETPDRAKAAKHLVQCAVRAWKRKRRGIAVDDISAIVLFFHSKHFCQHIYPVTTPK</sequence>
<dbReference type="CDD" id="cd00143">
    <property type="entry name" value="PP2Cc"/>
    <property type="match status" value="1"/>
</dbReference>
<gene>
    <name evidence="2" type="primary">LOC102589637</name>
</gene>
<dbReference type="Proteomes" id="UP000011115">
    <property type="component" value="Unassembled WGS sequence"/>
</dbReference>
<dbReference type="SMART" id="SM00332">
    <property type="entry name" value="PP2Cc"/>
    <property type="match status" value="1"/>
</dbReference>
<reference evidence="2" key="2">
    <citation type="submission" date="2015-06" db="UniProtKB">
        <authorList>
            <consortium name="EnsemblPlants"/>
        </authorList>
    </citation>
    <scope>IDENTIFICATION</scope>
    <source>
        <strain evidence="2">DM1-3 516 R44</strain>
    </source>
</reference>
<dbReference type="Pfam" id="PF00481">
    <property type="entry name" value="PP2C"/>
    <property type="match status" value="1"/>
</dbReference>
<dbReference type="GO" id="GO:0004722">
    <property type="term" value="F:protein serine/threonine phosphatase activity"/>
    <property type="evidence" value="ECO:0007669"/>
    <property type="project" value="InterPro"/>
</dbReference>
<evidence type="ECO:0000313" key="3">
    <source>
        <dbReference type="Proteomes" id="UP000011115"/>
    </source>
</evidence>
<dbReference type="HOGENOM" id="CLU_126212_0_0_1"/>
<dbReference type="InterPro" id="IPR036457">
    <property type="entry name" value="PPM-type-like_dom_sf"/>
</dbReference>
<evidence type="ECO:0000259" key="1">
    <source>
        <dbReference type="PROSITE" id="PS51746"/>
    </source>
</evidence>
<dbReference type="Gramene" id="PGSC0003DMT400063745">
    <property type="protein sequence ID" value="PGSC0003DMT400063745"/>
    <property type="gene ID" value="PGSC0003DMG400024772"/>
</dbReference>